<dbReference type="HOGENOM" id="CLU_981085_0_0_1"/>
<reference evidence="3" key="3">
    <citation type="submission" date="2020-05" db="UniProtKB">
        <authorList>
            <consortium name="EnsemblMetazoa"/>
        </authorList>
    </citation>
    <scope>IDENTIFICATION</scope>
    <source>
        <strain evidence="3">USDA</strain>
    </source>
</reference>
<dbReference type="GeneID" id="8236613"/>
<evidence type="ECO:0000313" key="4">
    <source>
        <dbReference type="Proteomes" id="UP000009046"/>
    </source>
</evidence>
<dbReference type="EnsemblMetazoa" id="PHUM165030-RA">
    <property type="protein sequence ID" value="PHUM165030-PA"/>
    <property type="gene ID" value="PHUM165030"/>
</dbReference>
<feature type="compositionally biased region" description="Low complexity" evidence="1">
    <location>
        <begin position="217"/>
        <end position="228"/>
    </location>
</feature>
<dbReference type="VEuPathDB" id="VectorBase:PHUM165030"/>
<name>E0VFR5_PEDHC</name>
<evidence type="ECO:0000313" key="2">
    <source>
        <dbReference type="EMBL" id="EEB12221.1"/>
    </source>
</evidence>
<dbReference type="KEGG" id="phu:Phum_PHUM165030"/>
<protein>
    <submittedName>
        <fullName evidence="2 3">Uncharacterized protein</fullName>
    </submittedName>
</protein>
<dbReference type="AlphaFoldDB" id="E0VFR5"/>
<feature type="compositionally biased region" description="Low complexity" evidence="1">
    <location>
        <begin position="172"/>
        <end position="187"/>
    </location>
</feature>
<proteinExistence type="predicted"/>
<dbReference type="EMBL" id="AAZO01001925">
    <property type="status" value="NOT_ANNOTATED_CDS"/>
    <property type="molecule type" value="Genomic_DNA"/>
</dbReference>
<feature type="compositionally biased region" description="Basic residues" evidence="1">
    <location>
        <begin position="195"/>
        <end position="205"/>
    </location>
</feature>
<evidence type="ECO:0000313" key="3">
    <source>
        <dbReference type="EnsemblMetazoa" id="PHUM165030-PA"/>
    </source>
</evidence>
<reference evidence="2" key="1">
    <citation type="submission" date="2007-04" db="EMBL/GenBank/DDBJ databases">
        <title>Annotation of Pediculus humanus corporis strain USDA.</title>
        <authorList>
            <person name="Kirkness E."/>
            <person name="Hannick L."/>
            <person name="Hass B."/>
            <person name="Bruggner R."/>
            <person name="Lawson D."/>
            <person name="Bidwell S."/>
            <person name="Joardar V."/>
            <person name="Caler E."/>
            <person name="Walenz B."/>
            <person name="Inman J."/>
            <person name="Schobel S."/>
            <person name="Galinsky K."/>
            <person name="Amedeo P."/>
            <person name="Strausberg R."/>
        </authorList>
    </citation>
    <scope>NUCLEOTIDE SEQUENCE</scope>
    <source>
        <strain>USDA</strain>
    </source>
</reference>
<reference evidence="2" key="2">
    <citation type="submission" date="2007-04" db="EMBL/GenBank/DDBJ databases">
        <title>The genome of the human body louse.</title>
        <authorList>
            <consortium name="The Human Body Louse Genome Consortium"/>
            <person name="Kirkness E."/>
            <person name="Walenz B."/>
            <person name="Hass B."/>
            <person name="Bruggner R."/>
            <person name="Strausberg R."/>
        </authorList>
    </citation>
    <scope>NUCLEOTIDE SEQUENCE</scope>
    <source>
        <strain>USDA</strain>
    </source>
</reference>
<accession>E0VFR5</accession>
<organism>
    <name type="scientific">Pediculus humanus subsp. corporis</name>
    <name type="common">Body louse</name>
    <dbReference type="NCBI Taxonomy" id="121224"/>
    <lineage>
        <taxon>Eukaryota</taxon>
        <taxon>Metazoa</taxon>
        <taxon>Ecdysozoa</taxon>
        <taxon>Arthropoda</taxon>
        <taxon>Hexapoda</taxon>
        <taxon>Insecta</taxon>
        <taxon>Pterygota</taxon>
        <taxon>Neoptera</taxon>
        <taxon>Paraneoptera</taxon>
        <taxon>Psocodea</taxon>
        <taxon>Troctomorpha</taxon>
        <taxon>Phthiraptera</taxon>
        <taxon>Anoplura</taxon>
        <taxon>Pediculidae</taxon>
        <taxon>Pediculus</taxon>
    </lineage>
</organism>
<feature type="compositionally biased region" description="Basic and acidic residues" evidence="1">
    <location>
        <begin position="206"/>
        <end position="216"/>
    </location>
</feature>
<feature type="region of interest" description="Disordered" evidence="1">
    <location>
        <begin position="135"/>
        <end position="261"/>
    </location>
</feature>
<dbReference type="InParanoid" id="E0VFR5"/>
<dbReference type="RefSeq" id="XP_002424959.1">
    <property type="nucleotide sequence ID" value="XM_002424914.1"/>
</dbReference>
<dbReference type="Proteomes" id="UP000009046">
    <property type="component" value="Unassembled WGS sequence"/>
</dbReference>
<sequence length="284" mass="32671">MNFNPGLFRYGRRCSSVQNLDLSCESEKQFRRCNSAVGDLKPDDVNSLEVPPKEVRGRTFPNLRGIDPSTFMCESSSFLFDLYRCSNLRASSDGFRRNFSERNLGPLPGDKNWLDNLPKYKSQFNLSSVQQKARRSSFFHRSNQSLKKKNSLREQDEDDMIENCKGSEKESQNLNNIKTNNNNNCQENKIEKKNKNGKRNKKKKEEKKNVTNEKNNKTSSKSSKKNQNPDNCSEKSRTSRIFTGTGFGKSEAVSNGSPRSKNRGKIMMIRLRFALRFVLTMCKL</sequence>
<dbReference type="EMBL" id="DS235123">
    <property type="protein sequence ID" value="EEB12221.1"/>
    <property type="molecule type" value="Genomic_DNA"/>
</dbReference>
<dbReference type="CTD" id="8236613"/>
<evidence type="ECO:0000256" key="1">
    <source>
        <dbReference type="SAM" id="MobiDB-lite"/>
    </source>
</evidence>
<keyword evidence="4" id="KW-1185">Reference proteome</keyword>
<gene>
    <name evidence="3" type="primary">8236613</name>
    <name evidence="2" type="ORF">Phum_PHUM165030</name>
</gene>